<evidence type="ECO:0000259" key="1">
    <source>
        <dbReference type="Pfam" id="PF12680"/>
    </source>
</evidence>
<dbReference type="Proteomes" id="UP001501295">
    <property type="component" value="Unassembled WGS sequence"/>
</dbReference>
<keyword evidence="3" id="KW-1185">Reference proteome</keyword>
<accession>A0ABP8WDK2</accession>
<sequence>MTAASATRTALETAQEFIRGVEAKDFEAVRATLSPHARQLFMHSSRTTTEAGAADLVADRAKGFCVADVDGRDEIMAYTQALFDKFTPLIWRDHTWTLSETGDAVYFSGRGDMIVTSNGRSYRNTYVTRFDVDDGRIVTMAEYANAFLYAGLRLTPNGAEFRALLRAIARMINPTLSATSGH</sequence>
<dbReference type="SUPFAM" id="SSF54427">
    <property type="entry name" value="NTF2-like"/>
    <property type="match status" value="1"/>
</dbReference>
<proteinExistence type="predicted"/>
<dbReference type="InterPro" id="IPR032710">
    <property type="entry name" value="NTF2-like_dom_sf"/>
</dbReference>
<evidence type="ECO:0000313" key="2">
    <source>
        <dbReference type="EMBL" id="GAA4686414.1"/>
    </source>
</evidence>
<dbReference type="RefSeq" id="WP_345377362.1">
    <property type="nucleotide sequence ID" value="NZ_BAABLM010000012.1"/>
</dbReference>
<feature type="domain" description="SnoaL-like" evidence="1">
    <location>
        <begin position="15"/>
        <end position="139"/>
    </location>
</feature>
<dbReference type="InterPro" id="IPR037401">
    <property type="entry name" value="SnoaL-like"/>
</dbReference>
<dbReference type="EMBL" id="BAABLM010000012">
    <property type="protein sequence ID" value="GAA4686414.1"/>
    <property type="molecule type" value="Genomic_DNA"/>
</dbReference>
<evidence type="ECO:0000313" key="3">
    <source>
        <dbReference type="Proteomes" id="UP001501295"/>
    </source>
</evidence>
<dbReference type="Gene3D" id="3.10.450.50">
    <property type="match status" value="1"/>
</dbReference>
<dbReference type="PROSITE" id="PS00018">
    <property type="entry name" value="EF_HAND_1"/>
    <property type="match status" value="1"/>
</dbReference>
<dbReference type="Pfam" id="PF12680">
    <property type="entry name" value="SnoaL_2"/>
    <property type="match status" value="1"/>
</dbReference>
<organism evidence="2 3">
    <name type="scientific">Frondihabitans cladoniiphilus</name>
    <dbReference type="NCBI Taxonomy" id="715785"/>
    <lineage>
        <taxon>Bacteria</taxon>
        <taxon>Bacillati</taxon>
        <taxon>Actinomycetota</taxon>
        <taxon>Actinomycetes</taxon>
        <taxon>Micrococcales</taxon>
        <taxon>Microbacteriaceae</taxon>
        <taxon>Frondihabitans</taxon>
    </lineage>
</organism>
<reference evidence="3" key="1">
    <citation type="journal article" date="2019" name="Int. J. Syst. Evol. Microbiol.">
        <title>The Global Catalogue of Microorganisms (GCM) 10K type strain sequencing project: providing services to taxonomists for standard genome sequencing and annotation.</title>
        <authorList>
            <consortium name="The Broad Institute Genomics Platform"/>
            <consortium name="The Broad Institute Genome Sequencing Center for Infectious Disease"/>
            <person name="Wu L."/>
            <person name="Ma J."/>
        </authorList>
    </citation>
    <scope>NUCLEOTIDE SEQUENCE [LARGE SCALE GENOMIC DNA]</scope>
    <source>
        <strain evidence="3">JCM 18956</strain>
    </source>
</reference>
<dbReference type="InterPro" id="IPR018247">
    <property type="entry name" value="EF_Hand_1_Ca_BS"/>
</dbReference>
<comment type="caution">
    <text evidence="2">The sequence shown here is derived from an EMBL/GenBank/DDBJ whole genome shotgun (WGS) entry which is preliminary data.</text>
</comment>
<gene>
    <name evidence="2" type="ORF">GCM10025780_36310</name>
</gene>
<protein>
    <recommendedName>
        <fullName evidence="1">SnoaL-like domain-containing protein</fullName>
    </recommendedName>
</protein>
<name>A0ABP8WDK2_9MICO</name>